<accession>A0A090IA51</accession>
<evidence type="ECO:0000313" key="10">
    <source>
        <dbReference type="Proteomes" id="UP000183794"/>
    </source>
</evidence>
<dbReference type="AlphaFoldDB" id="A0A090IA51"/>
<dbReference type="PANTHER" id="PTHR30603">
    <property type="entry name" value="RNA POLYMERASE SIGMA FACTOR RPO"/>
    <property type="match status" value="1"/>
</dbReference>
<dbReference type="EMBL" id="FPLD01000014">
    <property type="protein sequence ID" value="SGY85498.1"/>
    <property type="molecule type" value="Genomic_DNA"/>
</dbReference>
<dbReference type="NCBIfam" id="TIGR02937">
    <property type="entry name" value="sigma70-ECF"/>
    <property type="match status" value="1"/>
</dbReference>
<dbReference type="GO" id="GO:0006352">
    <property type="term" value="P:DNA-templated transcription initiation"/>
    <property type="evidence" value="ECO:0007669"/>
    <property type="project" value="InterPro"/>
</dbReference>
<dbReference type="OrthoDB" id="6396667at2"/>
<evidence type="ECO:0000313" key="8">
    <source>
        <dbReference type="EMBL" id="SGY85498.1"/>
    </source>
</evidence>
<dbReference type="InterPro" id="IPR036388">
    <property type="entry name" value="WH-like_DNA-bd_sf"/>
</dbReference>
<evidence type="ECO:0000256" key="2">
    <source>
        <dbReference type="ARBA" id="ARBA00023082"/>
    </source>
</evidence>
<dbReference type="Gene3D" id="1.10.10.10">
    <property type="entry name" value="Winged helix-like DNA-binding domain superfamily/Winged helix DNA-binding domain"/>
    <property type="match status" value="2"/>
</dbReference>
<dbReference type="InterPro" id="IPR050239">
    <property type="entry name" value="Sigma-70_RNA_pol_init_factors"/>
</dbReference>
<dbReference type="InterPro" id="IPR007627">
    <property type="entry name" value="RNA_pol_sigma70_r2"/>
</dbReference>
<dbReference type="GeneID" id="61294268"/>
<evidence type="ECO:0000256" key="4">
    <source>
        <dbReference type="ARBA" id="ARBA00023163"/>
    </source>
</evidence>
<dbReference type="GO" id="GO:0003677">
    <property type="term" value="F:DNA binding"/>
    <property type="evidence" value="ECO:0007669"/>
    <property type="project" value="UniProtKB-KW"/>
</dbReference>
<dbReference type="Proteomes" id="UP000183794">
    <property type="component" value="Unassembled WGS sequence"/>
</dbReference>
<keyword evidence="9" id="KW-1185">Reference proteome</keyword>
<dbReference type="STRING" id="80854.MVIS_0817"/>
<organism evidence="8 10">
    <name type="scientific">Moritella viscosa</name>
    <dbReference type="NCBI Taxonomy" id="80854"/>
    <lineage>
        <taxon>Bacteria</taxon>
        <taxon>Pseudomonadati</taxon>
        <taxon>Pseudomonadota</taxon>
        <taxon>Gammaproteobacteria</taxon>
        <taxon>Alteromonadales</taxon>
        <taxon>Moritellaceae</taxon>
        <taxon>Moritella</taxon>
    </lineage>
</organism>
<keyword evidence="1" id="KW-0805">Transcription regulation</keyword>
<evidence type="ECO:0000313" key="7">
    <source>
        <dbReference type="EMBL" id="SGY83945.1"/>
    </source>
</evidence>
<evidence type="ECO:0000256" key="1">
    <source>
        <dbReference type="ARBA" id="ARBA00023015"/>
    </source>
</evidence>
<reference evidence="7 9" key="2">
    <citation type="submission" date="2016-11" db="EMBL/GenBank/DDBJ databases">
        <authorList>
            <person name="Klemetsen T."/>
        </authorList>
    </citation>
    <scope>NUCLEOTIDE SEQUENCE [LARGE SCALE GENOMIC DNA]</scope>
    <source>
        <strain evidence="7">MT 2528</strain>
    </source>
</reference>
<dbReference type="RefSeq" id="WP_045109241.1">
    <property type="nucleotide sequence ID" value="NZ_CAWQZC010000056.1"/>
</dbReference>
<dbReference type="Pfam" id="PF04542">
    <property type="entry name" value="Sigma70_r2"/>
    <property type="match status" value="1"/>
</dbReference>
<name>A0A090IA51_9GAMM</name>
<dbReference type="InterPro" id="IPR007630">
    <property type="entry name" value="RNA_pol_sigma70_r4"/>
</dbReference>
<keyword evidence="4" id="KW-0804">Transcription</keyword>
<evidence type="ECO:0000259" key="6">
    <source>
        <dbReference type="Pfam" id="PF04545"/>
    </source>
</evidence>
<dbReference type="KEGG" id="mvs:MVIS_0817"/>
<dbReference type="PATRIC" id="fig|80854.5.peg.853"/>
<dbReference type="HOGENOM" id="CLU_014793_3_5_6"/>
<keyword evidence="3" id="KW-0238">DNA-binding</keyword>
<protein>
    <submittedName>
        <fullName evidence="8">Sigma-70 region 3:Sigma-70 region 2:Sigma-70 region 4:Sigma-70region 1.2</fullName>
    </submittedName>
</protein>
<dbReference type="InterPro" id="IPR013324">
    <property type="entry name" value="RNA_pol_sigma_r3/r4-like"/>
</dbReference>
<dbReference type="InterPro" id="IPR014284">
    <property type="entry name" value="RNA_pol_sigma-70_dom"/>
</dbReference>
<evidence type="ECO:0000313" key="9">
    <source>
        <dbReference type="Proteomes" id="UP000182660"/>
    </source>
</evidence>
<dbReference type="GO" id="GO:0016987">
    <property type="term" value="F:sigma factor activity"/>
    <property type="evidence" value="ECO:0007669"/>
    <property type="project" value="UniProtKB-KW"/>
</dbReference>
<gene>
    <name evidence="7" type="ORF">MT2528_0535</name>
    <name evidence="8" type="ORF">NVI5450_0526</name>
</gene>
<dbReference type="EMBL" id="FPLJ01000017">
    <property type="protein sequence ID" value="SGY83945.1"/>
    <property type="molecule type" value="Genomic_DNA"/>
</dbReference>
<dbReference type="SUPFAM" id="SSF88659">
    <property type="entry name" value="Sigma3 and sigma4 domains of RNA polymerase sigma factors"/>
    <property type="match status" value="2"/>
</dbReference>
<reference evidence="8 10" key="1">
    <citation type="submission" date="2016-11" db="EMBL/GenBank/DDBJ databases">
        <authorList>
            <person name="Jaros S."/>
            <person name="Januszkiewicz K."/>
            <person name="Wedrychowicz H."/>
        </authorList>
    </citation>
    <scope>NUCLEOTIDE SEQUENCE [LARGE SCALE GENOMIC DNA]</scope>
    <source>
        <strain evidence="8">NVI 5450</strain>
    </source>
</reference>
<feature type="domain" description="RNA polymerase sigma-70 region 2" evidence="5">
    <location>
        <begin position="47"/>
        <end position="117"/>
    </location>
</feature>
<keyword evidence="2" id="KW-0731">Sigma factor</keyword>
<dbReference type="PRINTS" id="PR00046">
    <property type="entry name" value="SIGMA70FCT"/>
</dbReference>
<feature type="domain" description="RNA polymerase sigma-70 region 4" evidence="6">
    <location>
        <begin position="217"/>
        <end position="268"/>
    </location>
</feature>
<dbReference type="InterPro" id="IPR000943">
    <property type="entry name" value="RNA_pol_sigma70"/>
</dbReference>
<dbReference type="InterPro" id="IPR013325">
    <property type="entry name" value="RNA_pol_sigma_r2"/>
</dbReference>
<dbReference type="PANTHER" id="PTHR30603:SF47">
    <property type="entry name" value="RNA POLYMERASE SIGMA FACTOR SIGD, CHLOROPLASTIC"/>
    <property type="match status" value="1"/>
</dbReference>
<evidence type="ECO:0000259" key="5">
    <source>
        <dbReference type="Pfam" id="PF04542"/>
    </source>
</evidence>
<dbReference type="Gene3D" id="1.10.601.10">
    <property type="entry name" value="RNA Polymerase Primary Sigma Factor"/>
    <property type="match status" value="1"/>
</dbReference>
<sequence>MELSNESNALDVYMYQVNQSSKLLTKEEEYETAVASHEGDVKARQRMIQSNLRLVINIAKRYQHTSLPLVDIIQEGNTGLIHAVEKFDATKGFRFSTYAVWWIKNNIERFIMNQSRTIRVPIHIGKVYKRILKTAREQELDLQCNHDVMALAELLEMQHTQVTEVLSYYFNEASLDKTIVTDRDSSTALVDMLEDYSICKPNDELEDADTLCYLDEVLGHLSERDRKIIELRFGLGEEDPLTLHVIGERLSMSRERIRQIINFSLQKIQPELLQNTVQKQDYLN</sequence>
<dbReference type="Pfam" id="PF04545">
    <property type="entry name" value="Sigma70_r4"/>
    <property type="match status" value="1"/>
</dbReference>
<dbReference type="Proteomes" id="UP000182660">
    <property type="component" value="Unassembled WGS sequence"/>
</dbReference>
<dbReference type="SUPFAM" id="SSF88946">
    <property type="entry name" value="Sigma2 domain of RNA polymerase sigma factors"/>
    <property type="match status" value="1"/>
</dbReference>
<proteinExistence type="predicted"/>
<evidence type="ECO:0000256" key="3">
    <source>
        <dbReference type="ARBA" id="ARBA00023125"/>
    </source>
</evidence>
<dbReference type="PIRSF" id="PIRSF000770">
    <property type="entry name" value="RNA_pol_sigma-SigE/K"/>
    <property type="match status" value="1"/>
</dbReference>